<gene>
    <name evidence="2" type="ORF">CPA40_00840</name>
</gene>
<organism evidence="2 3">
    <name type="scientific">Bifidobacterium callitrichos</name>
    <dbReference type="NCBI Taxonomy" id="762209"/>
    <lineage>
        <taxon>Bacteria</taxon>
        <taxon>Bacillati</taxon>
        <taxon>Actinomycetota</taxon>
        <taxon>Actinomycetes</taxon>
        <taxon>Bifidobacteriales</taxon>
        <taxon>Bifidobacteriaceae</taxon>
        <taxon>Bifidobacterium</taxon>
    </lineage>
</organism>
<feature type="compositionally biased region" description="Polar residues" evidence="1">
    <location>
        <begin position="20"/>
        <end position="31"/>
    </location>
</feature>
<comment type="caution">
    <text evidence="2">The sequence shown here is derived from an EMBL/GenBank/DDBJ whole genome shotgun (WGS) entry which is preliminary data.</text>
</comment>
<reference evidence="2 3" key="2">
    <citation type="submission" date="2018-03" db="EMBL/GenBank/DDBJ databases">
        <title>The comparative genomics of Bifidobacterium callitrichos reflects dietary carbohydrate utilization within the common marmoset gut.</title>
        <authorList>
            <person name="Rani A."/>
        </authorList>
    </citation>
    <scope>NUCLEOTIDE SEQUENCE [LARGE SCALE GENOMIC DNA]</scope>
    <source>
        <strain evidence="2 3">UMA51805</strain>
    </source>
</reference>
<evidence type="ECO:0000313" key="2">
    <source>
        <dbReference type="EMBL" id="PST47573.1"/>
    </source>
</evidence>
<sequence length="142" mass="14841">MALAADDGVRLTGIGRDDSQTPSKLSSQATKVSERGDVTMVTFYNDLNLVYATSAMPIDAAGKEGDRGSAQVAQQAFRQITPGPDVQQRLPDSTVVALASGQIALYRRLAVLDDLGIVRSVSGSLDGSWSIADSQVTALGAQ</sequence>
<keyword evidence="3" id="KW-1185">Reference proteome</keyword>
<dbReference type="Proteomes" id="UP000240228">
    <property type="component" value="Unassembled WGS sequence"/>
</dbReference>
<reference evidence="3" key="1">
    <citation type="submission" date="2017-09" db="EMBL/GenBank/DDBJ databases">
        <authorList>
            <person name="Sela D.A."/>
            <person name="Albert K."/>
        </authorList>
    </citation>
    <scope>NUCLEOTIDE SEQUENCE [LARGE SCALE GENOMIC DNA]</scope>
    <source>
        <strain evidence="3">UMA51805</strain>
    </source>
</reference>
<evidence type="ECO:0000256" key="1">
    <source>
        <dbReference type="SAM" id="MobiDB-lite"/>
    </source>
</evidence>
<accession>A0A2T3GDM0</accession>
<dbReference type="EMBL" id="NWTX01000001">
    <property type="protein sequence ID" value="PST47573.1"/>
    <property type="molecule type" value="Genomic_DNA"/>
</dbReference>
<dbReference type="AlphaFoldDB" id="A0A2T3GDM0"/>
<name>A0A2T3GDM0_9BIFI</name>
<protein>
    <submittedName>
        <fullName evidence="2">Uncharacterized protein</fullName>
    </submittedName>
</protein>
<proteinExistence type="predicted"/>
<evidence type="ECO:0000313" key="3">
    <source>
        <dbReference type="Proteomes" id="UP000240228"/>
    </source>
</evidence>
<feature type="region of interest" description="Disordered" evidence="1">
    <location>
        <begin position="12"/>
        <end position="31"/>
    </location>
</feature>